<accession>A0A1G5HYV7</accession>
<dbReference type="InterPro" id="IPR005358">
    <property type="entry name" value="Puta_zinc/iron-chelating_dom"/>
</dbReference>
<evidence type="ECO:0000313" key="2">
    <source>
        <dbReference type="Proteomes" id="UP000198870"/>
    </source>
</evidence>
<evidence type="ECO:0000313" key="1">
    <source>
        <dbReference type="EMBL" id="SCY69045.1"/>
    </source>
</evidence>
<organism evidence="1 2">
    <name type="scientific">Desulfoluna spongiiphila</name>
    <dbReference type="NCBI Taxonomy" id="419481"/>
    <lineage>
        <taxon>Bacteria</taxon>
        <taxon>Pseudomonadati</taxon>
        <taxon>Thermodesulfobacteriota</taxon>
        <taxon>Desulfobacteria</taxon>
        <taxon>Desulfobacterales</taxon>
        <taxon>Desulfolunaceae</taxon>
        <taxon>Desulfoluna</taxon>
    </lineage>
</organism>
<dbReference type="Proteomes" id="UP000198870">
    <property type="component" value="Unassembled WGS sequence"/>
</dbReference>
<dbReference type="STRING" id="419481.SAMN05216233_116108"/>
<sequence>MAKKKRSSNYPEPKRLSYPEAETSHSWLSMLLDAYIIADKGIHASVEAQLKKGRRLACAKGCSTCCSTHVTIPVYPLELAGIYWYAIECLEGEAFAIIQGQLARFQPGAGCPFLVNGGCGIHPMRPLACRHFNVFDTPCAEGEDPFFTRRSDVLTPDEKAKDKALMAMLPYHGITDRAEKRETIKKGLIHNTVQNLQEIEWVKLAQRMGVGGTGDRS</sequence>
<proteinExistence type="predicted"/>
<dbReference type="EMBL" id="FMUX01000016">
    <property type="protein sequence ID" value="SCY69045.1"/>
    <property type="molecule type" value="Genomic_DNA"/>
</dbReference>
<keyword evidence="2" id="KW-1185">Reference proteome</keyword>
<protein>
    <submittedName>
        <fullName evidence="1">Putative zinc-or iron-chelating domain-containing protein</fullName>
    </submittedName>
</protein>
<name>A0A1G5HYV7_9BACT</name>
<gene>
    <name evidence="1" type="ORF">SAMN05216233_116108</name>
</gene>
<dbReference type="RefSeq" id="WP_092213110.1">
    <property type="nucleotide sequence ID" value="NZ_FMUX01000016.1"/>
</dbReference>
<dbReference type="AlphaFoldDB" id="A0A1G5HYV7"/>
<reference evidence="1 2" key="1">
    <citation type="submission" date="2016-10" db="EMBL/GenBank/DDBJ databases">
        <authorList>
            <person name="de Groot N.N."/>
        </authorList>
    </citation>
    <scope>NUCLEOTIDE SEQUENCE [LARGE SCALE GENOMIC DNA]</scope>
    <source>
        <strain evidence="1 2">AA1</strain>
    </source>
</reference>
<dbReference type="OrthoDB" id="9810361at2"/>
<dbReference type="Pfam" id="PF03692">
    <property type="entry name" value="CxxCxxCC"/>
    <property type="match status" value="1"/>
</dbReference>